<dbReference type="Gene3D" id="1.20.1280.50">
    <property type="match status" value="1"/>
</dbReference>
<accession>A0ABR2ZVI5</accession>
<protein>
    <recommendedName>
        <fullName evidence="3">F-box domain-containing protein</fullName>
    </recommendedName>
</protein>
<proteinExistence type="predicted"/>
<reference evidence="1 2" key="1">
    <citation type="submission" date="2024-05" db="EMBL/GenBank/DDBJ databases">
        <title>A draft genome resource for the thread blight pathogen Marasmius tenuissimus strain MS-2.</title>
        <authorList>
            <person name="Yulfo-Soto G.E."/>
            <person name="Baruah I.K."/>
            <person name="Amoako-Attah I."/>
            <person name="Bukari Y."/>
            <person name="Meinhardt L.W."/>
            <person name="Bailey B.A."/>
            <person name="Cohen S.P."/>
        </authorList>
    </citation>
    <scope>NUCLEOTIDE SEQUENCE [LARGE SCALE GENOMIC DNA]</scope>
    <source>
        <strain evidence="1 2">MS-2</strain>
    </source>
</reference>
<name>A0ABR2ZVI5_9AGAR</name>
<dbReference type="EMBL" id="JBBXMP010000044">
    <property type="protein sequence ID" value="KAL0065700.1"/>
    <property type="molecule type" value="Genomic_DNA"/>
</dbReference>
<organism evidence="1 2">
    <name type="scientific">Marasmius tenuissimus</name>
    <dbReference type="NCBI Taxonomy" id="585030"/>
    <lineage>
        <taxon>Eukaryota</taxon>
        <taxon>Fungi</taxon>
        <taxon>Dikarya</taxon>
        <taxon>Basidiomycota</taxon>
        <taxon>Agaricomycotina</taxon>
        <taxon>Agaricomycetes</taxon>
        <taxon>Agaricomycetidae</taxon>
        <taxon>Agaricales</taxon>
        <taxon>Marasmiineae</taxon>
        <taxon>Marasmiaceae</taxon>
        <taxon>Marasmius</taxon>
    </lineage>
</organism>
<evidence type="ECO:0000313" key="1">
    <source>
        <dbReference type="EMBL" id="KAL0065700.1"/>
    </source>
</evidence>
<gene>
    <name evidence="1" type="ORF">AAF712_007341</name>
</gene>
<dbReference type="Proteomes" id="UP001437256">
    <property type="component" value="Unassembled WGS sequence"/>
</dbReference>
<keyword evidence="2" id="KW-1185">Reference proteome</keyword>
<comment type="caution">
    <text evidence="1">The sequence shown here is derived from an EMBL/GenBank/DDBJ whole genome shotgun (WGS) entry which is preliminary data.</text>
</comment>
<evidence type="ECO:0000313" key="2">
    <source>
        <dbReference type="Proteomes" id="UP001437256"/>
    </source>
</evidence>
<evidence type="ECO:0008006" key="3">
    <source>
        <dbReference type="Google" id="ProtNLM"/>
    </source>
</evidence>
<sequence length="513" mass="58302">MTPSTTTTTTQCYCVQCGINLNQQRRDPARSLDLLEVLSTINDPPPATQHAILRKEYKETSLADAALDTDIERLQVTLDVAKRQSAMLKACLPAYKLVLNPIRYLPIEILGNIFRLCVDEDVDLPTRMTRLHQNPSYLPTLDTAQSPWTLGQVCRRWRELVISLPDLWTAVDINWDSDYVGERTRLLIERRVSLLLQRSLDRSLYISWHQDSCQDRILSMLCSRSFQWRAATIRTGLKGLRHLSAYSGLFPGLSELHLHFEQDEWEEQDETDDAFSVFRDTPALCVLTLSGDTLISSRLKRQFPWEQITRFNVKGYSYYDAEVSINVHDILGLLVNVEECFLDYFSFGDHPFSNRITLFKLHSFGILSPSDVDAVSIFQSLTLPKLNSMMVGDSDLDYDPRFAESLIQLLTLSGCQLEKATFYHLHELDLIDILQSPVMQSIHTLSLRGTLQFPPSSEDGITSPGLEYYGVSDEVLCALTLPLPDENLDNLVLPRLRSITLSGDYTVDGRDIG</sequence>